<organism evidence="4 5">
    <name type="scientific">Galendromus occidentalis</name>
    <name type="common">western predatory mite</name>
    <dbReference type="NCBI Taxonomy" id="34638"/>
    <lineage>
        <taxon>Eukaryota</taxon>
        <taxon>Metazoa</taxon>
        <taxon>Ecdysozoa</taxon>
        <taxon>Arthropoda</taxon>
        <taxon>Chelicerata</taxon>
        <taxon>Arachnida</taxon>
        <taxon>Acari</taxon>
        <taxon>Parasitiformes</taxon>
        <taxon>Mesostigmata</taxon>
        <taxon>Gamasina</taxon>
        <taxon>Phytoseioidea</taxon>
        <taxon>Phytoseiidae</taxon>
        <taxon>Typhlodrominae</taxon>
        <taxon>Galendromus</taxon>
    </lineage>
</organism>
<feature type="domain" description="ABC transporter" evidence="3">
    <location>
        <begin position="1"/>
        <end position="204"/>
    </location>
</feature>
<dbReference type="InterPro" id="IPR003593">
    <property type="entry name" value="AAA+_ATPase"/>
</dbReference>
<feature type="non-terminal residue" evidence="5">
    <location>
        <position position="1"/>
    </location>
</feature>
<protein>
    <submittedName>
        <fullName evidence="5">Uncharacterized protein LOC108865100</fullName>
    </submittedName>
</protein>
<dbReference type="RefSeq" id="XP_018497282.1">
    <property type="nucleotide sequence ID" value="XM_018641766.1"/>
</dbReference>
<dbReference type="KEGG" id="goe:108865100"/>
<dbReference type="AlphaFoldDB" id="A0AAJ7L6J8"/>
<dbReference type="InterPro" id="IPR027417">
    <property type="entry name" value="P-loop_NTPase"/>
</dbReference>
<evidence type="ECO:0000313" key="4">
    <source>
        <dbReference type="Proteomes" id="UP000694867"/>
    </source>
</evidence>
<dbReference type="Pfam" id="PF00005">
    <property type="entry name" value="ABC_tran"/>
    <property type="match status" value="1"/>
</dbReference>
<keyword evidence="1" id="KW-0547">Nucleotide-binding</keyword>
<name>A0AAJ7L6J8_9ACAR</name>
<gene>
    <name evidence="5" type="primary">LOC108865100</name>
</gene>
<dbReference type="Proteomes" id="UP000694867">
    <property type="component" value="Unplaced"/>
</dbReference>
<dbReference type="InterPro" id="IPR039421">
    <property type="entry name" value="Type_1_exporter"/>
</dbReference>
<dbReference type="GO" id="GO:0034040">
    <property type="term" value="F:ATPase-coupled lipid transmembrane transporter activity"/>
    <property type="evidence" value="ECO:0007669"/>
    <property type="project" value="TreeGrafter"/>
</dbReference>
<dbReference type="PANTHER" id="PTHR24221:SF653">
    <property type="entry name" value="TRANSPORT ATP-BINDING PROTEIN CYDC"/>
    <property type="match status" value="1"/>
</dbReference>
<dbReference type="SUPFAM" id="SSF52540">
    <property type="entry name" value="P-loop containing nucleoside triphosphate hydrolases"/>
    <property type="match status" value="1"/>
</dbReference>
<dbReference type="CDD" id="cd03228">
    <property type="entry name" value="ABCC_MRP_Like"/>
    <property type="match status" value="1"/>
</dbReference>
<keyword evidence="4" id="KW-1185">Reference proteome</keyword>
<proteinExistence type="predicted"/>
<sequence>EKRPYVIENCSLTLRRGQRVAVIGPSGAGKSTLVAMLLRVVEPETGELTIDGHSYNAFDIRDLRKNVAWLSQTTHIFADTIRNNLCLGGCYYPEEALWNALSQAGLAHVVKDLPDGLDSWVGEGGKALSGGEGRRLVLARILLSDAPIIILDEPTTGLDAETAESFFKTFEAATKDKTVLLVLHRLTGTEKLDLVWKLGDGHVK</sequence>
<evidence type="ECO:0000256" key="1">
    <source>
        <dbReference type="ARBA" id="ARBA00022741"/>
    </source>
</evidence>
<dbReference type="GO" id="GO:0005524">
    <property type="term" value="F:ATP binding"/>
    <property type="evidence" value="ECO:0007669"/>
    <property type="project" value="UniProtKB-KW"/>
</dbReference>
<dbReference type="SMART" id="SM00382">
    <property type="entry name" value="AAA"/>
    <property type="match status" value="1"/>
</dbReference>
<dbReference type="InterPro" id="IPR003439">
    <property type="entry name" value="ABC_transporter-like_ATP-bd"/>
</dbReference>
<accession>A0AAJ7L6J8</accession>
<reference evidence="5" key="1">
    <citation type="submission" date="2025-08" db="UniProtKB">
        <authorList>
            <consortium name="RefSeq"/>
        </authorList>
    </citation>
    <scope>IDENTIFICATION</scope>
</reference>
<dbReference type="Gene3D" id="3.40.50.300">
    <property type="entry name" value="P-loop containing nucleotide triphosphate hydrolases"/>
    <property type="match status" value="1"/>
</dbReference>
<keyword evidence="2" id="KW-0067">ATP-binding</keyword>
<evidence type="ECO:0000313" key="5">
    <source>
        <dbReference type="RefSeq" id="XP_018497282.1"/>
    </source>
</evidence>
<dbReference type="PANTHER" id="PTHR24221">
    <property type="entry name" value="ATP-BINDING CASSETTE SUB-FAMILY B"/>
    <property type="match status" value="1"/>
</dbReference>
<dbReference type="GeneID" id="108865100"/>
<dbReference type="PROSITE" id="PS50893">
    <property type="entry name" value="ABC_TRANSPORTER_2"/>
    <property type="match status" value="1"/>
</dbReference>
<evidence type="ECO:0000259" key="3">
    <source>
        <dbReference type="PROSITE" id="PS50893"/>
    </source>
</evidence>
<feature type="non-terminal residue" evidence="5">
    <location>
        <position position="204"/>
    </location>
</feature>
<dbReference type="GO" id="GO:0016887">
    <property type="term" value="F:ATP hydrolysis activity"/>
    <property type="evidence" value="ECO:0007669"/>
    <property type="project" value="InterPro"/>
</dbReference>
<evidence type="ECO:0000256" key="2">
    <source>
        <dbReference type="ARBA" id="ARBA00022840"/>
    </source>
</evidence>